<proteinExistence type="evidence at transcript level"/>
<feature type="region of interest" description="Disordered" evidence="1">
    <location>
        <begin position="294"/>
        <end position="349"/>
    </location>
</feature>
<dbReference type="PANTHER" id="PTHR22891">
    <property type="entry name" value="EUKARYOTIC TRANSLATION INITIATION FACTOR 2C"/>
    <property type="match status" value="1"/>
</dbReference>
<evidence type="ECO:0000256" key="1">
    <source>
        <dbReference type="SAM" id="MobiDB-lite"/>
    </source>
</evidence>
<feature type="region of interest" description="Disordered" evidence="1">
    <location>
        <begin position="1"/>
        <end position="32"/>
    </location>
</feature>
<name>A0A286RTJ1_NEMVE</name>
<dbReference type="Pfam" id="PF23278">
    <property type="entry name" value="Piwi_N"/>
    <property type="match status" value="1"/>
</dbReference>
<feature type="compositionally biased region" description="Low complexity" evidence="1">
    <location>
        <begin position="294"/>
        <end position="305"/>
    </location>
</feature>
<organism evidence="2">
    <name type="scientific">Nematostella vectensis</name>
    <name type="common">Starlet sea anemone</name>
    <dbReference type="NCBI Taxonomy" id="45351"/>
    <lineage>
        <taxon>Eukaryota</taxon>
        <taxon>Metazoa</taxon>
        <taxon>Cnidaria</taxon>
        <taxon>Anthozoa</taxon>
        <taxon>Hexacorallia</taxon>
        <taxon>Actiniaria</taxon>
        <taxon>Edwardsiidae</taxon>
        <taxon>Nematostella</taxon>
    </lineage>
</organism>
<protein>
    <submittedName>
        <fullName evidence="2">ExPiwi1</fullName>
    </submittedName>
</protein>
<reference evidence="2" key="1">
    <citation type="journal article" date="2017" name="RNA Biol.">
        <title>Characterization of the piRNA pathway during development of the sea anemone Nematostella vectensis.</title>
        <authorList>
            <person name="Praher D."/>
            <person name="Zimmermann B."/>
            <person name="Genikhovich G."/>
            <person name="Columbus-Shenkar Y."/>
            <person name="Modepalli V."/>
            <person name="Aharoni R."/>
            <person name="Moran Y."/>
            <person name="Technau U."/>
        </authorList>
    </citation>
    <scope>NUCLEOTIDE SEQUENCE</scope>
</reference>
<feature type="compositionally biased region" description="Gly residues" evidence="1">
    <location>
        <begin position="306"/>
        <end position="316"/>
    </location>
</feature>
<dbReference type="EMBL" id="MF683124">
    <property type="protein sequence ID" value="ASW22512.1"/>
    <property type="molecule type" value="mRNA"/>
</dbReference>
<dbReference type="AlphaFoldDB" id="A0A286RTJ1"/>
<dbReference type="SUPFAM" id="SSF101690">
    <property type="entry name" value="PAZ domain"/>
    <property type="match status" value="1"/>
</dbReference>
<dbReference type="InterPro" id="IPR036085">
    <property type="entry name" value="PAZ_dom_sf"/>
</dbReference>
<evidence type="ECO:0000313" key="2">
    <source>
        <dbReference type="EMBL" id="ASW22512.1"/>
    </source>
</evidence>
<accession>A0A286RTJ1</accession>
<sequence length="593" mass="61454">MTGRARGRARGRENNTQNTRRPGEPVPVSYGNQEVDRAVGYGRNAIGSSHNPQGLTDEFPSLSLGNTRNQAENSGINTHVSGNDIVSGNNTGTWQGLPANGVTAAQRNEVGRGRAGNTNGGVQGNQVGLAVGGRAGNTNGGVQGSEVGLAVRGRAGNTNGGVQGSEVGLAVGGRAGNTNGGVQGSEVGLAVGGRAGNTNGGVQGSELGLAVGVRAGNTNGGVQGSEVGLAVGGRAGNTNGGVQGSEVGLAVGGRAGNTNGGVQGSEVGLAVGGRAGNTNGGVQGSGVGLSVGVRAAESRTSSSGNGYSGGSGGPGMQSGHPGNARSRPIEQRSFPGRTNDEERSAAGQGAVQQLVTQSAQASLPPGFGLRKGFNTVGGVGQQIQLATNHFALTMRGDQDCLYQYSLEFSPDLEHKAKRMQAIRSIENTIGEVWLYDKGQMMFLPVQLPDEITCCQGSIRRRDTPEGVPVQVTITYRCDVLANSPSFGQVLNTIMARIQQTLGMKRIGDRYFYTEDPFVIPQHRIEILPGFRTSIQHHDNGYLLGLDVAHKYLRSETVVEFLHNLSQRMPNHDSYTDEATRQLCGEIVLTRAFC</sequence>